<feature type="domain" description="ParB-like N-terminal" evidence="1">
    <location>
        <begin position="32"/>
        <end position="131"/>
    </location>
</feature>
<gene>
    <name evidence="2" type="ORF">RCG00_20115</name>
</gene>
<dbReference type="RefSeq" id="WP_308871897.1">
    <property type="nucleotide sequence ID" value="NZ_CP133217.1"/>
</dbReference>
<dbReference type="Proteomes" id="UP001229862">
    <property type="component" value="Chromosome"/>
</dbReference>
<name>A0AA51MLF7_9GAMM</name>
<evidence type="ECO:0000259" key="1">
    <source>
        <dbReference type="SMART" id="SM00470"/>
    </source>
</evidence>
<dbReference type="Gene3D" id="3.90.1530.10">
    <property type="entry name" value="Conserved hypothetical protein from pyrococcus furiosus pfu- 392566-001, ParB domain"/>
    <property type="match status" value="1"/>
</dbReference>
<dbReference type="SUPFAM" id="SSF110849">
    <property type="entry name" value="ParB/Sulfiredoxin"/>
    <property type="match status" value="1"/>
</dbReference>
<dbReference type="NCBIfam" id="TIGR03764">
    <property type="entry name" value="ICE_PFGI_1_parB"/>
    <property type="match status" value="1"/>
</dbReference>
<dbReference type="EMBL" id="CP133217">
    <property type="protein sequence ID" value="WML86577.1"/>
    <property type="molecule type" value="Genomic_DNA"/>
</dbReference>
<proteinExistence type="predicted"/>
<sequence>MNDAVRSSIFQGHFGKSGNVPPPSDPITVTTMLVEVERIGFYEKNPRRTHNERYDDIKESIRQQGLDNPLPISRRPGATHYIIYKGGNTRLKVLKELWAETKDERFHKVRCEFHPFESDTDALLAHLRENDLRGNMTFIDKALAIREAKTQLEQETGGDLSLRKLAEALKARGFPVSAGMLSKLEYALSLHGLIPQVLAAGAGKDQMEKLRKLEKAALEVWKFHAFPEGSPSDDEGKTFRDVVFADALTATDNLGEEWHYDAVETAVIQQLGHALAGKTPTAKIQANLKLALDGHELKHSPPPTLPVSAPVVTPPATNQPGTSAANNWSGGWGQGDGEQATDNISIHFMESDDSLPYPTTLPEPQRDVIVPDGNWLTKLRTLRERNWENARLLARYVRNGEKSLTQLEVGFGFLVVDVFDTDWVYDLFLKTEHGDMDAALVLGHGHSLWWFLCQQSASFSSTTGTTGCPDTIRARYLPEQSVIDDPQMRLSVHPLMDPMNGHWLFWHYLPDNHFDKAVEIIRNTRQIHDLILTHGEGATVWEVSTA</sequence>
<evidence type="ECO:0000313" key="2">
    <source>
        <dbReference type="EMBL" id="WML86577.1"/>
    </source>
</evidence>
<dbReference type="InterPro" id="IPR022304">
    <property type="entry name" value="ICE_PFGI_1_ParB"/>
</dbReference>
<dbReference type="SMART" id="SM00470">
    <property type="entry name" value="ParB"/>
    <property type="match status" value="1"/>
</dbReference>
<dbReference type="AlphaFoldDB" id="A0AA51MLF7"/>
<dbReference type="InterPro" id="IPR036086">
    <property type="entry name" value="ParB/Sulfiredoxin_sf"/>
</dbReference>
<protein>
    <submittedName>
        <fullName evidence="2">ParB N-terminal domain-containing protein</fullName>
    </submittedName>
</protein>
<dbReference type="InterPro" id="IPR003115">
    <property type="entry name" value="ParB_N"/>
</dbReference>
<accession>A0AA51MLF7</accession>
<organism evidence="2">
    <name type="scientific">Thiothrix subterranea</name>
    <dbReference type="NCBI Taxonomy" id="2735563"/>
    <lineage>
        <taxon>Bacteria</taxon>
        <taxon>Pseudomonadati</taxon>
        <taxon>Pseudomonadota</taxon>
        <taxon>Gammaproteobacteria</taxon>
        <taxon>Thiotrichales</taxon>
        <taxon>Thiotrichaceae</taxon>
        <taxon>Thiothrix</taxon>
    </lineage>
</organism>
<reference evidence="2" key="1">
    <citation type="submission" date="2023-08" db="EMBL/GenBank/DDBJ databases">
        <title>New molecular markers tilS and rpoB for phylogenetic and monitoring studies of the genus Thiothrix biodiversity.</title>
        <authorList>
            <person name="Ravin N.V."/>
            <person name="Smolyakov D."/>
            <person name="Markov N.D."/>
            <person name="Beletsky A.V."/>
            <person name="Mardanov A.V."/>
            <person name="Rudenko T.S."/>
            <person name="Grabovich M.Y."/>
        </authorList>
    </citation>
    <scope>NUCLEOTIDE SEQUENCE</scope>
    <source>
        <strain evidence="2">DNT52</strain>
    </source>
</reference>